<dbReference type="Proteomes" id="UP001497512">
    <property type="component" value="Chromosome 4"/>
</dbReference>
<sequence>MEHDQRPASGSCSSARIISSIIHTMTILLTLLILSTRATIAGAELQIAATKLKAQSLMYYDTQQNSLHVDRMPLTLGSSVTQIDGPARSIEGGAELSWKGDMEFLRGYMTNQKKSMSSADAAHGLNSVGSTTSPPAVKGAGSRSRQLGGLHGHGRDSQGFGSRFGSTYRLIPTGPDPLHN</sequence>
<accession>A0ABP0UKC1</accession>
<feature type="region of interest" description="Disordered" evidence="1">
    <location>
        <begin position="119"/>
        <end position="180"/>
    </location>
</feature>
<evidence type="ECO:0000313" key="3">
    <source>
        <dbReference type="EMBL" id="CAK9223677.1"/>
    </source>
</evidence>
<evidence type="ECO:0000313" key="4">
    <source>
        <dbReference type="Proteomes" id="UP001497512"/>
    </source>
</evidence>
<organism evidence="3 4">
    <name type="scientific">Sphagnum troendelagicum</name>
    <dbReference type="NCBI Taxonomy" id="128251"/>
    <lineage>
        <taxon>Eukaryota</taxon>
        <taxon>Viridiplantae</taxon>
        <taxon>Streptophyta</taxon>
        <taxon>Embryophyta</taxon>
        <taxon>Bryophyta</taxon>
        <taxon>Sphagnophytina</taxon>
        <taxon>Sphagnopsida</taxon>
        <taxon>Sphagnales</taxon>
        <taxon>Sphagnaceae</taxon>
        <taxon>Sphagnum</taxon>
    </lineage>
</organism>
<keyword evidence="2" id="KW-0812">Transmembrane</keyword>
<dbReference type="EMBL" id="OZ019896">
    <property type="protein sequence ID" value="CAK9223677.1"/>
    <property type="molecule type" value="Genomic_DNA"/>
</dbReference>
<feature type="transmembrane region" description="Helical" evidence="2">
    <location>
        <begin position="15"/>
        <end position="34"/>
    </location>
</feature>
<keyword evidence="2" id="KW-1133">Transmembrane helix</keyword>
<reference evidence="3" key="1">
    <citation type="submission" date="2024-02" db="EMBL/GenBank/DDBJ databases">
        <authorList>
            <consortium name="ELIXIR-Norway"/>
            <consortium name="Elixir Norway"/>
        </authorList>
    </citation>
    <scope>NUCLEOTIDE SEQUENCE</scope>
</reference>
<keyword evidence="4" id="KW-1185">Reference proteome</keyword>
<evidence type="ECO:0000256" key="1">
    <source>
        <dbReference type="SAM" id="MobiDB-lite"/>
    </source>
</evidence>
<proteinExistence type="predicted"/>
<protein>
    <submittedName>
        <fullName evidence="3">Uncharacterized protein</fullName>
    </submittedName>
</protein>
<keyword evidence="2" id="KW-0472">Membrane</keyword>
<gene>
    <name evidence="3" type="ORF">CSSPTR1EN2_LOCUS16951</name>
</gene>
<name>A0ABP0UKC1_9BRYO</name>
<evidence type="ECO:0000256" key="2">
    <source>
        <dbReference type="SAM" id="Phobius"/>
    </source>
</evidence>